<name>A0A382CCX9_9ZZZZ</name>
<evidence type="ECO:0000256" key="1">
    <source>
        <dbReference type="ARBA" id="ARBA00005058"/>
    </source>
</evidence>
<evidence type="ECO:0000256" key="4">
    <source>
        <dbReference type="ARBA" id="ARBA00022676"/>
    </source>
</evidence>
<comment type="similarity">
    <text evidence="2">Belongs to the PNP/MTAP phosphorylase family.</text>
</comment>
<keyword evidence="5" id="KW-0808">Transferase</keyword>
<accession>A0A382CCX9</accession>
<evidence type="ECO:0000313" key="8">
    <source>
        <dbReference type="EMBL" id="SVB23187.1"/>
    </source>
</evidence>
<proteinExistence type="inferred from homology"/>
<keyword evidence="4" id="KW-0328">Glycosyltransferase</keyword>
<dbReference type="NCBIfam" id="NF006054">
    <property type="entry name" value="PRK08202.1"/>
    <property type="match status" value="1"/>
</dbReference>
<feature type="domain" description="Nucleoside phosphorylase" evidence="7">
    <location>
        <begin position="13"/>
        <end position="250"/>
    </location>
</feature>
<dbReference type="NCBIfam" id="TIGR01697">
    <property type="entry name" value="PNPH-PUNA-XAPA"/>
    <property type="match status" value="1"/>
</dbReference>
<dbReference type="GO" id="GO:0009116">
    <property type="term" value="P:nucleoside metabolic process"/>
    <property type="evidence" value="ECO:0007669"/>
    <property type="project" value="InterPro"/>
</dbReference>
<dbReference type="EMBL" id="UINC01033618">
    <property type="protein sequence ID" value="SVB23187.1"/>
    <property type="molecule type" value="Genomic_DNA"/>
</dbReference>
<dbReference type="GO" id="GO:0005737">
    <property type="term" value="C:cytoplasm"/>
    <property type="evidence" value="ECO:0007669"/>
    <property type="project" value="TreeGrafter"/>
</dbReference>
<dbReference type="InterPro" id="IPR000845">
    <property type="entry name" value="Nucleoside_phosphorylase_d"/>
</dbReference>
<dbReference type="PIRSF" id="PIRSF000477">
    <property type="entry name" value="PurNPase"/>
    <property type="match status" value="1"/>
</dbReference>
<dbReference type="AlphaFoldDB" id="A0A382CCX9"/>
<sequence length="261" mass="28422">MIKSRLGFNGRNAIILGSGLGTFANYLKNKLVFPYSEVTDFPRSTVTGHQGELISGYHGQQQVLVAKGRFHCYEGYDFSTVVLPIRIFNALGVRNLIITNSSGSITRSNPPGSLMAINGHFDCTFRSGPSDPELRSDEKYHNPLMLSIAQQVAKTNEINLTQGNYCWTLGPSYETPAEIDYFKQLGGNAVGMSTVPEVQKGAELGMRILVISVLTNYASGVTMSELTHNEVLETANKAGKNFISLLLGIIAQLEPDNGIKS</sequence>
<organism evidence="8">
    <name type="scientific">marine metagenome</name>
    <dbReference type="NCBI Taxonomy" id="408172"/>
    <lineage>
        <taxon>unclassified sequences</taxon>
        <taxon>metagenomes</taxon>
        <taxon>ecological metagenomes</taxon>
    </lineage>
</organism>
<dbReference type="GO" id="GO:0004731">
    <property type="term" value="F:purine-nucleoside phosphorylase activity"/>
    <property type="evidence" value="ECO:0007669"/>
    <property type="project" value="UniProtKB-EC"/>
</dbReference>
<dbReference type="InterPro" id="IPR035994">
    <property type="entry name" value="Nucleoside_phosphorylase_sf"/>
</dbReference>
<dbReference type="Gene3D" id="3.40.50.1580">
    <property type="entry name" value="Nucleoside phosphorylase domain"/>
    <property type="match status" value="1"/>
</dbReference>
<evidence type="ECO:0000256" key="5">
    <source>
        <dbReference type="ARBA" id="ARBA00022679"/>
    </source>
</evidence>
<protein>
    <recommendedName>
        <fullName evidence="3">purine-nucleoside phosphorylase</fullName>
        <ecNumber evidence="3">2.4.2.1</ecNumber>
    </recommendedName>
    <alternativeName>
        <fullName evidence="6">Inosine-guanosine phosphorylase</fullName>
    </alternativeName>
</protein>
<evidence type="ECO:0000256" key="6">
    <source>
        <dbReference type="ARBA" id="ARBA00031036"/>
    </source>
</evidence>
<evidence type="ECO:0000259" key="7">
    <source>
        <dbReference type="Pfam" id="PF01048"/>
    </source>
</evidence>
<evidence type="ECO:0000256" key="3">
    <source>
        <dbReference type="ARBA" id="ARBA00011886"/>
    </source>
</evidence>
<dbReference type="Pfam" id="PF01048">
    <property type="entry name" value="PNP_UDP_1"/>
    <property type="match status" value="1"/>
</dbReference>
<comment type="pathway">
    <text evidence="1">Purine metabolism; purine nucleoside salvage.</text>
</comment>
<evidence type="ECO:0000256" key="2">
    <source>
        <dbReference type="ARBA" id="ARBA00006751"/>
    </source>
</evidence>
<reference evidence="8" key="1">
    <citation type="submission" date="2018-05" db="EMBL/GenBank/DDBJ databases">
        <authorList>
            <person name="Lanie J.A."/>
            <person name="Ng W.-L."/>
            <person name="Kazmierczak K.M."/>
            <person name="Andrzejewski T.M."/>
            <person name="Davidsen T.M."/>
            <person name="Wayne K.J."/>
            <person name="Tettelin H."/>
            <person name="Glass J.I."/>
            <person name="Rusch D."/>
            <person name="Podicherti R."/>
            <person name="Tsui H.-C.T."/>
            <person name="Winkler M.E."/>
        </authorList>
    </citation>
    <scope>NUCLEOTIDE SEQUENCE</scope>
</reference>
<dbReference type="InterPro" id="IPR011268">
    <property type="entry name" value="Purine_phosphorylase"/>
</dbReference>
<dbReference type="CDD" id="cd09009">
    <property type="entry name" value="PNP-EcPNPII_like"/>
    <property type="match status" value="1"/>
</dbReference>
<dbReference type="SUPFAM" id="SSF53167">
    <property type="entry name" value="Purine and uridine phosphorylases"/>
    <property type="match status" value="1"/>
</dbReference>
<dbReference type="PANTHER" id="PTHR11904">
    <property type="entry name" value="METHYLTHIOADENOSINE/PURINE NUCLEOSIDE PHOSPHORYLASE"/>
    <property type="match status" value="1"/>
</dbReference>
<gene>
    <name evidence="8" type="ORF">METZ01_LOCUS176041</name>
</gene>
<dbReference type="PANTHER" id="PTHR11904:SF9">
    <property type="entry name" value="PURINE NUCLEOSIDE PHOSPHORYLASE-RELATED"/>
    <property type="match status" value="1"/>
</dbReference>
<dbReference type="EC" id="2.4.2.1" evidence="3"/>
<dbReference type="UniPathway" id="UPA00606"/>